<dbReference type="Proteomes" id="UP000234328">
    <property type="component" value="Unassembled WGS sequence"/>
</dbReference>
<gene>
    <name evidence="2" type="ORF">CR155_11455</name>
</gene>
<evidence type="ECO:0000313" key="3">
    <source>
        <dbReference type="Proteomes" id="UP000234328"/>
    </source>
</evidence>
<keyword evidence="2" id="KW-0503">Monooxygenase</keyword>
<organism evidence="2 3">
    <name type="scientific">Pollutimonas nitritireducens</name>
    <dbReference type="NCBI Taxonomy" id="2045209"/>
    <lineage>
        <taxon>Bacteria</taxon>
        <taxon>Pseudomonadati</taxon>
        <taxon>Pseudomonadota</taxon>
        <taxon>Betaproteobacteria</taxon>
        <taxon>Burkholderiales</taxon>
        <taxon>Alcaligenaceae</taxon>
        <taxon>Pollutimonas</taxon>
    </lineage>
</organism>
<evidence type="ECO:0000259" key="1">
    <source>
        <dbReference type="PROSITE" id="PS51725"/>
    </source>
</evidence>
<name>A0A2N4UEL5_9BURK</name>
<keyword evidence="2" id="KW-0560">Oxidoreductase</keyword>
<dbReference type="InterPro" id="IPR050744">
    <property type="entry name" value="AI-2_Isomerase_LsrG"/>
</dbReference>
<dbReference type="InterPro" id="IPR011008">
    <property type="entry name" value="Dimeric_a/b-barrel"/>
</dbReference>
<dbReference type="PANTHER" id="PTHR33336:SF1">
    <property type="entry name" value="(4S)-4-HYDROXY-5-PHOSPHONOOXYPENTANE-2,3-DIONE ISOMERASE"/>
    <property type="match status" value="1"/>
</dbReference>
<proteinExistence type="predicted"/>
<feature type="domain" description="ABM" evidence="1">
    <location>
        <begin position="3"/>
        <end position="92"/>
    </location>
</feature>
<dbReference type="RefSeq" id="WP_102070183.1">
    <property type="nucleotide sequence ID" value="NZ_PDNV01000007.1"/>
</dbReference>
<protein>
    <submittedName>
        <fullName evidence="2">Antibiotic biosynthesis monooxygenase</fullName>
    </submittedName>
</protein>
<evidence type="ECO:0000313" key="2">
    <source>
        <dbReference type="EMBL" id="PLC53458.1"/>
    </source>
</evidence>
<dbReference type="GO" id="GO:0004497">
    <property type="term" value="F:monooxygenase activity"/>
    <property type="evidence" value="ECO:0007669"/>
    <property type="project" value="UniProtKB-KW"/>
</dbReference>
<dbReference type="Gene3D" id="3.30.70.100">
    <property type="match status" value="1"/>
</dbReference>
<dbReference type="PROSITE" id="PS51725">
    <property type="entry name" value="ABM"/>
    <property type="match status" value="1"/>
</dbReference>
<comment type="caution">
    <text evidence="2">The sequence shown here is derived from an EMBL/GenBank/DDBJ whole genome shotgun (WGS) entry which is preliminary data.</text>
</comment>
<reference evidence="2 3" key="1">
    <citation type="submission" date="2017-10" db="EMBL/GenBank/DDBJ databases">
        <title>Two draft genome sequences of Pusillimonas sp. strains isolated from a nitrate- and radionuclide-contaminated groundwater in Russia.</title>
        <authorList>
            <person name="Grouzdev D.S."/>
            <person name="Tourova T.P."/>
            <person name="Goeva M.A."/>
            <person name="Babich T.L."/>
            <person name="Sokolova D.S."/>
            <person name="Abdullin R."/>
            <person name="Poltaraus A.B."/>
            <person name="Toshchakov S.V."/>
            <person name="Nazina T.N."/>
        </authorList>
    </citation>
    <scope>NUCLEOTIDE SEQUENCE [LARGE SCALE GENOMIC DNA]</scope>
    <source>
        <strain evidence="2 3">JR1/69-2-13</strain>
    </source>
</reference>
<dbReference type="Pfam" id="PF03992">
    <property type="entry name" value="ABM"/>
    <property type="match status" value="1"/>
</dbReference>
<dbReference type="GO" id="GO:0005829">
    <property type="term" value="C:cytosol"/>
    <property type="evidence" value="ECO:0007669"/>
    <property type="project" value="TreeGrafter"/>
</dbReference>
<accession>A0A2N4UEL5</accession>
<dbReference type="InterPro" id="IPR007138">
    <property type="entry name" value="ABM_dom"/>
</dbReference>
<dbReference type="AlphaFoldDB" id="A0A2N4UEL5"/>
<keyword evidence="3" id="KW-1185">Reference proteome</keyword>
<sequence length="104" mass="12260">MLEALIVQFDIKPDFVERFESALMQNAVTSLNEEPGCKFFDVCRDPADPTVFFLYELYENQEAIQAHMRSRHFLEFSELVKDWISHKTVRAMRRSVGCELGKRR</sequence>
<dbReference type="PANTHER" id="PTHR33336">
    <property type="entry name" value="QUINOL MONOOXYGENASE YGIN-RELATED"/>
    <property type="match status" value="1"/>
</dbReference>
<dbReference type="EMBL" id="PDNV01000007">
    <property type="protein sequence ID" value="PLC53458.1"/>
    <property type="molecule type" value="Genomic_DNA"/>
</dbReference>
<dbReference type="SUPFAM" id="SSF54909">
    <property type="entry name" value="Dimeric alpha+beta barrel"/>
    <property type="match status" value="1"/>
</dbReference>
<dbReference type="OrthoDB" id="9812192at2"/>